<dbReference type="PANTHER" id="PTHR39328">
    <property type="entry name" value="BLL2871 PROTEIN"/>
    <property type="match status" value="1"/>
</dbReference>
<name>A0A7S8HBC3_9HYPH</name>
<dbReference type="KEGG" id="kmn:HW532_07000"/>
<dbReference type="SUPFAM" id="SSF56235">
    <property type="entry name" value="N-terminal nucleophile aminohydrolases (Ntn hydrolases)"/>
    <property type="match status" value="1"/>
</dbReference>
<proteinExistence type="predicted"/>
<gene>
    <name evidence="1" type="ORF">HW532_07000</name>
</gene>
<accession>A0A7S8HBC3</accession>
<dbReference type="Gene3D" id="3.60.20.10">
    <property type="entry name" value="Glutamine Phosphoribosylpyrophosphate, subunit 1, domain 1"/>
    <property type="match status" value="1"/>
</dbReference>
<dbReference type="EMBL" id="CP058214">
    <property type="protein sequence ID" value="QPC42477.1"/>
    <property type="molecule type" value="Genomic_DNA"/>
</dbReference>
<protein>
    <submittedName>
        <fullName evidence="1">DUF1028 domain-containing protein</fullName>
    </submittedName>
</protein>
<dbReference type="RefSeq" id="WP_213163709.1">
    <property type="nucleotide sequence ID" value="NZ_CP058214.1"/>
</dbReference>
<reference evidence="1 2" key="1">
    <citation type="submission" date="2020-06" db="EMBL/GenBank/DDBJ databases">
        <title>Genome sequence of 2 isolates from Red Sea Mangroves.</title>
        <authorList>
            <person name="Sefrji F."/>
            <person name="Michoud G."/>
            <person name="Merlino G."/>
            <person name="Daffonchio D."/>
        </authorList>
    </citation>
    <scope>NUCLEOTIDE SEQUENCE [LARGE SCALE GENOMIC DNA]</scope>
    <source>
        <strain evidence="1 2">R1DC25</strain>
    </source>
</reference>
<evidence type="ECO:0000313" key="1">
    <source>
        <dbReference type="EMBL" id="QPC42477.1"/>
    </source>
</evidence>
<dbReference type="InterPro" id="IPR010430">
    <property type="entry name" value="DUF1028"/>
</dbReference>
<evidence type="ECO:0000313" key="2">
    <source>
        <dbReference type="Proteomes" id="UP000593594"/>
    </source>
</evidence>
<organism evidence="1 2">
    <name type="scientific">Kaustia mangrovi</name>
    <dbReference type="NCBI Taxonomy" id="2593653"/>
    <lineage>
        <taxon>Bacteria</taxon>
        <taxon>Pseudomonadati</taxon>
        <taxon>Pseudomonadota</taxon>
        <taxon>Alphaproteobacteria</taxon>
        <taxon>Hyphomicrobiales</taxon>
        <taxon>Parvibaculaceae</taxon>
        <taxon>Kaustia</taxon>
    </lineage>
</organism>
<dbReference type="Pfam" id="PF06267">
    <property type="entry name" value="DUF1028"/>
    <property type="match status" value="1"/>
</dbReference>
<dbReference type="PANTHER" id="PTHR39328:SF1">
    <property type="entry name" value="BLL2871 PROTEIN"/>
    <property type="match status" value="1"/>
</dbReference>
<dbReference type="InterPro" id="IPR029055">
    <property type="entry name" value="Ntn_hydrolases_N"/>
</dbReference>
<keyword evidence="2" id="KW-1185">Reference proteome</keyword>
<dbReference type="Proteomes" id="UP000593594">
    <property type="component" value="Chromosome"/>
</dbReference>
<dbReference type="AlphaFoldDB" id="A0A7S8HBC3"/>
<sequence>MTFSIIARCPETGAFGGAVGTSALAVGNRCLRVSHGHGAFLSQHRTDPRLGDRGIALLETGLSAGEAIDRVTAGAPFIEWRQLAALDAAGNAAVHHGRHMYSIHTHSTGRDCVAIGNILANDGITDAMVAAFGASAGERLEGRLLRALEAGRDAGGEILEPIRSTALRVSGADGVDRCDLRVDRAEEAIGALRELLGAYGDQEEILRRVALEPDDVPVARSLFEASIERIAELGLEDRFPTARNRTGWTLRD</sequence>